<dbReference type="PANTHER" id="PTHR43077:SF5">
    <property type="entry name" value="PHAGE INFECTION PROTEIN"/>
    <property type="match status" value="1"/>
</dbReference>
<evidence type="ECO:0000256" key="2">
    <source>
        <dbReference type="ARBA" id="ARBA00022692"/>
    </source>
</evidence>
<feature type="transmembrane region" description="Helical" evidence="5">
    <location>
        <begin position="21"/>
        <end position="43"/>
    </location>
</feature>
<dbReference type="AlphaFoldDB" id="A0A1L8D019"/>
<feature type="transmembrane region" description="Helical" evidence="5">
    <location>
        <begin position="693"/>
        <end position="711"/>
    </location>
</feature>
<organism evidence="7 8">
    <name type="scientific">Carboxydothermus islandicus</name>
    <dbReference type="NCBI Taxonomy" id="661089"/>
    <lineage>
        <taxon>Bacteria</taxon>
        <taxon>Bacillati</taxon>
        <taxon>Bacillota</taxon>
        <taxon>Clostridia</taxon>
        <taxon>Thermoanaerobacterales</taxon>
        <taxon>Thermoanaerobacteraceae</taxon>
        <taxon>Carboxydothermus</taxon>
    </lineage>
</organism>
<evidence type="ECO:0000313" key="7">
    <source>
        <dbReference type="EMBL" id="GAV24479.1"/>
    </source>
</evidence>
<evidence type="ECO:0000256" key="5">
    <source>
        <dbReference type="SAM" id="Phobius"/>
    </source>
</evidence>
<keyword evidence="2 5" id="KW-0812">Transmembrane</keyword>
<dbReference type="Pfam" id="PF12698">
    <property type="entry name" value="ABC2_membrane_3"/>
    <property type="match status" value="2"/>
</dbReference>
<dbReference type="InterPro" id="IPR017500">
    <property type="entry name" value="Phage_infect_YhgE_N"/>
</dbReference>
<dbReference type="GO" id="GO:0016020">
    <property type="term" value="C:membrane"/>
    <property type="evidence" value="ECO:0007669"/>
    <property type="project" value="UniProtKB-SubCell"/>
</dbReference>
<evidence type="ECO:0000259" key="6">
    <source>
        <dbReference type="Pfam" id="PF12698"/>
    </source>
</evidence>
<keyword evidence="4 5" id="KW-0472">Membrane</keyword>
<feature type="transmembrane region" description="Helical" evidence="5">
    <location>
        <begin position="753"/>
        <end position="772"/>
    </location>
</feature>
<dbReference type="Proteomes" id="UP000187338">
    <property type="component" value="Unassembled WGS sequence"/>
</dbReference>
<feature type="transmembrane region" description="Helical" evidence="5">
    <location>
        <begin position="654"/>
        <end position="673"/>
    </location>
</feature>
<accession>A0A1L8D019</accession>
<name>A0A1L8D019_9THEO</name>
<feature type="transmembrane region" description="Helical" evidence="5">
    <location>
        <begin position="723"/>
        <end position="746"/>
    </location>
</feature>
<evidence type="ECO:0000313" key="8">
    <source>
        <dbReference type="Proteomes" id="UP000187338"/>
    </source>
</evidence>
<dbReference type="NCBIfam" id="TIGR03057">
    <property type="entry name" value="xxxLxxG_by_4"/>
    <property type="match status" value="2"/>
</dbReference>
<comment type="subcellular location">
    <subcellularLocation>
        <location evidence="1">Membrane</location>
        <topology evidence="1">Multi-pass membrane protein</topology>
    </subcellularLocation>
</comment>
<dbReference type="InterPro" id="IPR051328">
    <property type="entry name" value="T7SS_ABC-Transporter"/>
</dbReference>
<keyword evidence="8" id="KW-1185">Reference proteome</keyword>
<dbReference type="EMBL" id="BDJL01000007">
    <property type="protein sequence ID" value="GAV24479.1"/>
    <property type="molecule type" value="Genomic_DNA"/>
</dbReference>
<feature type="transmembrane region" description="Helical" evidence="5">
    <location>
        <begin position="810"/>
        <end position="828"/>
    </location>
</feature>
<feature type="domain" description="ABC-2 type transporter transmembrane" evidence="6">
    <location>
        <begin position="623"/>
        <end position="826"/>
    </location>
</feature>
<dbReference type="GO" id="GO:0140359">
    <property type="term" value="F:ABC-type transporter activity"/>
    <property type="evidence" value="ECO:0007669"/>
    <property type="project" value="InterPro"/>
</dbReference>
<evidence type="ECO:0000256" key="1">
    <source>
        <dbReference type="ARBA" id="ARBA00004141"/>
    </source>
</evidence>
<dbReference type="STRING" id="661089.ciss_04120"/>
<dbReference type="RefSeq" id="WP_075864676.1">
    <property type="nucleotide sequence ID" value="NZ_BDJL01000007.1"/>
</dbReference>
<keyword evidence="3 5" id="KW-1133">Transmembrane helix</keyword>
<proteinExistence type="predicted"/>
<dbReference type="Gene3D" id="3.40.1710.10">
    <property type="entry name" value="abc type-2 transporter like domain"/>
    <property type="match status" value="1"/>
</dbReference>
<dbReference type="InterPro" id="IPR023908">
    <property type="entry name" value="xxxLxxG_rpt"/>
</dbReference>
<dbReference type="OrthoDB" id="9811483at2"/>
<evidence type="ECO:0000256" key="4">
    <source>
        <dbReference type="ARBA" id="ARBA00023136"/>
    </source>
</evidence>
<evidence type="ECO:0000256" key="3">
    <source>
        <dbReference type="ARBA" id="ARBA00022989"/>
    </source>
</evidence>
<comment type="caution">
    <text evidence="7">The sequence shown here is derived from an EMBL/GenBank/DDBJ whole genome shotgun (WGS) entry which is preliminary data.</text>
</comment>
<dbReference type="NCBIfam" id="TIGR03062">
    <property type="entry name" value="pip_yhgE_Cterm"/>
    <property type="match status" value="1"/>
</dbReference>
<dbReference type="InterPro" id="IPR017501">
    <property type="entry name" value="Phage_infect_YhgE_C"/>
</dbReference>
<dbReference type="PANTHER" id="PTHR43077">
    <property type="entry name" value="TRANSPORT PERMEASE YVFS-RELATED"/>
    <property type="match status" value="1"/>
</dbReference>
<feature type="domain" description="ABC-2 type transporter transmembrane" evidence="6">
    <location>
        <begin position="24"/>
        <end position="162"/>
    </location>
</feature>
<sequence>MNFLKIARVELKQLLSTRQARVALMVIILMPLLYSFVYLSAFWDPYGNLKNLPVAVVNLDRGYDDGKEKINAGQELVDELKSNNAVKWYFVEEKEAYRGLLGDKYYLIVKIPGDFSEKLYKMKSSDPQKAGIKVIYNEGKNYLAAQLNSRVVLELKQKIEEKIVKEAMTTLLEKMDDSLKDVEKVADGSEKLEEGIKQAYNGSMELEKGGQKLAAGAKKLAAGTERLYQGSNRLKSGAMEFSQNMSVFAAKMEDVRRGSKKIYEGLKLLPGAELGGQFAELNGGVKTVADGAYGVYSGSLTLEKGVANLAAGSSGYIAGVNTFLSGVESFWSQVSSGLKQLASGYEQLLDGLNNLKDSLQTGTTLVAGVDQSQKAAQNQIEQALNTLENYRANQPDPEIDMAINSLKAAKENLTMINQYNTGLSSLLIKGNEGISELSSSLTTLNLGLTNLINQGEEGYKGKLQPGMVALEKGGQDLTAGLSQLQDGVGTIVYGSKKLAEGTTLLALKTQEIPAKMEELGGGLSSLKEGYNQLYSGINLLTEGSSKLNNAALALSNGTASLNGGILPVKNGALELEKGALRLATGQAELNDGLFKLYKGSRELTSGLKAGVEEGKKELTPSLKEKRAKIISDPVQVNEEKKYYVPNYGTAFTPYFLPLSLWIGALVLFFLVNLKDHRLTLSTVRSWEILLGKFLAVALIGVLQAVISGIILEKGLDLQVASQWKFYGFAILMSLTFIAIIGLMVSLFGMAGRFLAVVLLILQLASCGGAFPFELLPKFFREISVYLPMTYGVYGLREAISGGSGMSFDHSVFMMALFGVIALILNYFVTPRHIALSDLSPKEGNVI</sequence>
<reference evidence="8" key="1">
    <citation type="submission" date="2016-12" db="EMBL/GenBank/DDBJ databases">
        <title>Draft Genome Sequences od Carboxydothermus pertinax and islandicus, Hydrogenogenic Carboxydotrophic Bacteria.</title>
        <authorList>
            <person name="Fukuyama Y."/>
            <person name="Ohmae K."/>
            <person name="Yoneda Y."/>
            <person name="Yoshida T."/>
            <person name="Sako Y."/>
        </authorList>
    </citation>
    <scope>NUCLEOTIDE SEQUENCE [LARGE SCALE GENOMIC DNA]</scope>
    <source>
        <strain evidence="8">SET</strain>
    </source>
</reference>
<dbReference type="NCBIfam" id="TIGR03061">
    <property type="entry name" value="pip_yhgE_Nterm"/>
    <property type="match status" value="1"/>
</dbReference>
<gene>
    <name evidence="7" type="ORF">ciss_04120</name>
</gene>
<protein>
    <recommendedName>
        <fullName evidence="6">ABC-2 type transporter transmembrane domain-containing protein</fullName>
    </recommendedName>
</protein>
<dbReference type="InterPro" id="IPR013525">
    <property type="entry name" value="ABC2_TM"/>
</dbReference>